<reference evidence="1" key="1">
    <citation type="submission" date="2022-08" db="EMBL/GenBank/DDBJ databases">
        <authorList>
            <person name="Tistechok S."/>
            <person name="Samborskyy M."/>
            <person name="Roman I."/>
        </authorList>
    </citation>
    <scope>NUCLEOTIDE SEQUENCE</scope>
    <source>
        <strain evidence="1">DSM 103496</strain>
    </source>
</reference>
<accession>A0A9X2VW59</accession>
<gene>
    <name evidence="1" type="ORF">NZH93_43405</name>
</gene>
<dbReference type="AlphaFoldDB" id="A0A9X2VW59"/>
<protein>
    <recommendedName>
        <fullName evidence="3">Resolvase-like protein</fullName>
    </recommendedName>
</protein>
<dbReference type="GO" id="GO:0003677">
    <property type="term" value="F:DNA binding"/>
    <property type="evidence" value="ECO:0007669"/>
    <property type="project" value="InterPro"/>
</dbReference>
<organism evidence="1 2">
    <name type="scientific">Umezawaea endophytica</name>
    <dbReference type="NCBI Taxonomy" id="1654476"/>
    <lineage>
        <taxon>Bacteria</taxon>
        <taxon>Bacillati</taxon>
        <taxon>Actinomycetota</taxon>
        <taxon>Actinomycetes</taxon>
        <taxon>Pseudonocardiales</taxon>
        <taxon>Pseudonocardiaceae</taxon>
        <taxon>Umezawaea</taxon>
    </lineage>
</organism>
<dbReference type="Gene3D" id="3.40.50.1390">
    <property type="entry name" value="Resolvase, N-terminal catalytic domain"/>
    <property type="match status" value="1"/>
</dbReference>
<comment type="caution">
    <text evidence="1">The sequence shown here is derived from an EMBL/GenBank/DDBJ whole genome shotgun (WGS) entry which is preliminary data.</text>
</comment>
<dbReference type="GO" id="GO:0000150">
    <property type="term" value="F:DNA strand exchange activity"/>
    <property type="evidence" value="ECO:0007669"/>
    <property type="project" value="InterPro"/>
</dbReference>
<dbReference type="RefSeq" id="WP_259629184.1">
    <property type="nucleotide sequence ID" value="NZ_JANYMP010000036.1"/>
</dbReference>
<keyword evidence="2" id="KW-1185">Reference proteome</keyword>
<evidence type="ECO:0008006" key="3">
    <source>
        <dbReference type="Google" id="ProtNLM"/>
    </source>
</evidence>
<evidence type="ECO:0000313" key="1">
    <source>
        <dbReference type="EMBL" id="MCS7483731.1"/>
    </source>
</evidence>
<name>A0A9X2VW59_9PSEU</name>
<dbReference type="Proteomes" id="UP001141259">
    <property type="component" value="Unassembled WGS sequence"/>
</dbReference>
<dbReference type="EMBL" id="JANYMP010000036">
    <property type="protein sequence ID" value="MCS7483731.1"/>
    <property type="molecule type" value="Genomic_DNA"/>
</dbReference>
<evidence type="ECO:0000313" key="2">
    <source>
        <dbReference type="Proteomes" id="UP001141259"/>
    </source>
</evidence>
<dbReference type="InterPro" id="IPR036162">
    <property type="entry name" value="Resolvase-like_N_sf"/>
</dbReference>
<proteinExistence type="predicted"/>
<sequence>MHDYDAFSTWIGRDTPKARKGTSRRAPEGLRFAFYGRASTVEHQDPATSEGWQREAAEHLVAGHGRIVASYFDVGSSRRLPWRHRPQAAELLAALADSDRGFDAIVVGEYERAFAADQFQRMASLFRRHDIQIWLP</sequence>